<dbReference type="InterPro" id="IPR032710">
    <property type="entry name" value="NTF2-like_dom_sf"/>
</dbReference>
<dbReference type="KEGG" id="vta:B0467"/>
<reference evidence="1 2" key="1">
    <citation type="submission" date="2017-10" db="EMBL/GenBank/DDBJ databases">
        <authorList>
            <person name="Banno H."/>
            <person name="Chua N.-H."/>
        </authorList>
    </citation>
    <scope>NUCLEOTIDE SEQUENCE [LARGE SCALE GENOMIC DNA]</scope>
    <source>
        <strain evidence="1">Vibrio tapetis CECT4600</strain>
    </source>
</reference>
<protein>
    <recommendedName>
        <fullName evidence="3">SnoaL-like domain-containing protein</fullName>
    </recommendedName>
</protein>
<dbReference type="AlphaFoldDB" id="A0A2N8ZJJ2"/>
<evidence type="ECO:0000313" key="1">
    <source>
        <dbReference type="EMBL" id="SON52078.1"/>
    </source>
</evidence>
<dbReference type="EMBL" id="LT960612">
    <property type="protein sequence ID" value="SON52078.1"/>
    <property type="molecule type" value="Genomic_DNA"/>
</dbReference>
<gene>
    <name evidence="1" type="ORF">VTAP4600_B0467</name>
</gene>
<keyword evidence="2" id="KW-1185">Reference proteome</keyword>
<organism evidence="1 2">
    <name type="scientific">Vibrio tapetis subsp. tapetis</name>
    <dbReference type="NCBI Taxonomy" id="1671868"/>
    <lineage>
        <taxon>Bacteria</taxon>
        <taxon>Pseudomonadati</taxon>
        <taxon>Pseudomonadota</taxon>
        <taxon>Gammaproteobacteria</taxon>
        <taxon>Vibrionales</taxon>
        <taxon>Vibrionaceae</taxon>
        <taxon>Vibrio</taxon>
    </lineage>
</organism>
<proteinExistence type="predicted"/>
<evidence type="ECO:0008006" key="3">
    <source>
        <dbReference type="Google" id="ProtNLM"/>
    </source>
</evidence>
<evidence type="ECO:0000313" key="2">
    <source>
        <dbReference type="Proteomes" id="UP000235828"/>
    </source>
</evidence>
<dbReference type="SUPFAM" id="SSF54427">
    <property type="entry name" value="NTF2-like"/>
    <property type="match status" value="1"/>
</dbReference>
<dbReference type="Proteomes" id="UP000235828">
    <property type="component" value="Chromosome B"/>
</dbReference>
<accession>A0A2N8ZJJ2</accession>
<dbReference type="Gene3D" id="3.10.450.50">
    <property type="match status" value="1"/>
</dbReference>
<name>A0A2N8ZJJ2_9VIBR</name>
<sequence length="71" mass="8634">MIFHSHATLDKEGRGNDQKGMNFIDTCRIEEGRIIEHWDSIQALDLSMRLYSLFQRRRYRKFKLTLYLRLT</sequence>